<dbReference type="CDD" id="cd03230">
    <property type="entry name" value="ABC_DR_subfamily_A"/>
    <property type="match status" value="1"/>
</dbReference>
<dbReference type="Gene3D" id="3.40.50.300">
    <property type="entry name" value="P-loop containing nucleotide triphosphate hydrolases"/>
    <property type="match status" value="1"/>
</dbReference>
<evidence type="ECO:0000313" key="4">
    <source>
        <dbReference type="EMBL" id="MPM77867.1"/>
    </source>
</evidence>
<evidence type="ECO:0000256" key="2">
    <source>
        <dbReference type="ARBA" id="ARBA00022840"/>
    </source>
</evidence>
<protein>
    <submittedName>
        <fullName evidence="4">ABC transporter ATP-binding protein YtrB</fullName>
    </submittedName>
</protein>
<gene>
    <name evidence="4" type="primary">ytrB_24</name>
    <name evidence="4" type="ORF">SDC9_124875</name>
</gene>
<sequence length="229" mass="25299">MIEIKDVSKAYYKKTALQNANLSLAPGKIVGLLGPNGSGKTTLLRILTGELRADTGSICIDGIPLSTQTKAHVSGLTHSDFMPSHMTIGQAAATYQLFFTDFDLDKFNNLIGDMNLTPDMPIGSLSKGMKSQYALALALSRQARLVVLDEPLDGVDPVAREEILDLIAKGFHEESTILVTSHLIHEMERLLDEVYFIREGEVQAMGDVETIRESKNISLDELYREVYRK</sequence>
<feature type="domain" description="ABC transporter" evidence="3">
    <location>
        <begin position="2"/>
        <end position="224"/>
    </location>
</feature>
<evidence type="ECO:0000259" key="3">
    <source>
        <dbReference type="PROSITE" id="PS50893"/>
    </source>
</evidence>
<comment type="caution">
    <text evidence="4">The sequence shown here is derived from an EMBL/GenBank/DDBJ whole genome shotgun (WGS) entry which is preliminary data.</text>
</comment>
<dbReference type="PANTHER" id="PTHR43158">
    <property type="entry name" value="SKFA PEPTIDE EXPORT ATP-BINDING PROTEIN SKFE"/>
    <property type="match status" value="1"/>
</dbReference>
<dbReference type="InterPro" id="IPR003593">
    <property type="entry name" value="AAA+_ATPase"/>
</dbReference>
<keyword evidence="1" id="KW-0547">Nucleotide-binding</keyword>
<dbReference type="SUPFAM" id="SSF52540">
    <property type="entry name" value="P-loop containing nucleoside triphosphate hydrolases"/>
    <property type="match status" value="1"/>
</dbReference>
<dbReference type="GO" id="GO:0016887">
    <property type="term" value="F:ATP hydrolysis activity"/>
    <property type="evidence" value="ECO:0007669"/>
    <property type="project" value="InterPro"/>
</dbReference>
<name>A0A645CLV2_9ZZZZ</name>
<proteinExistence type="predicted"/>
<dbReference type="PROSITE" id="PS50893">
    <property type="entry name" value="ABC_TRANSPORTER_2"/>
    <property type="match status" value="1"/>
</dbReference>
<dbReference type="PANTHER" id="PTHR43158:SF1">
    <property type="entry name" value="ABC TRANSPORTER, ATP-BINDING PROTEIN"/>
    <property type="match status" value="1"/>
</dbReference>
<accession>A0A645CLV2</accession>
<evidence type="ECO:0000256" key="1">
    <source>
        <dbReference type="ARBA" id="ARBA00022741"/>
    </source>
</evidence>
<organism evidence="4">
    <name type="scientific">bioreactor metagenome</name>
    <dbReference type="NCBI Taxonomy" id="1076179"/>
    <lineage>
        <taxon>unclassified sequences</taxon>
        <taxon>metagenomes</taxon>
        <taxon>ecological metagenomes</taxon>
    </lineage>
</organism>
<dbReference type="EMBL" id="VSSQ01028237">
    <property type="protein sequence ID" value="MPM77867.1"/>
    <property type="molecule type" value="Genomic_DNA"/>
</dbReference>
<keyword evidence="2 4" id="KW-0067">ATP-binding</keyword>
<dbReference type="GO" id="GO:0005524">
    <property type="term" value="F:ATP binding"/>
    <property type="evidence" value="ECO:0007669"/>
    <property type="project" value="UniProtKB-KW"/>
</dbReference>
<dbReference type="SMART" id="SM00382">
    <property type="entry name" value="AAA"/>
    <property type="match status" value="1"/>
</dbReference>
<reference evidence="4" key="1">
    <citation type="submission" date="2019-08" db="EMBL/GenBank/DDBJ databases">
        <authorList>
            <person name="Kucharzyk K."/>
            <person name="Murdoch R.W."/>
            <person name="Higgins S."/>
            <person name="Loffler F."/>
        </authorList>
    </citation>
    <scope>NUCLEOTIDE SEQUENCE</scope>
</reference>
<dbReference type="InterPro" id="IPR027417">
    <property type="entry name" value="P-loop_NTPase"/>
</dbReference>
<dbReference type="AlphaFoldDB" id="A0A645CLV2"/>
<dbReference type="InterPro" id="IPR003439">
    <property type="entry name" value="ABC_transporter-like_ATP-bd"/>
</dbReference>
<dbReference type="Pfam" id="PF00005">
    <property type="entry name" value="ABC_tran"/>
    <property type="match status" value="1"/>
</dbReference>